<evidence type="ECO:0000313" key="1">
    <source>
        <dbReference type="EMBL" id="OHA34980.1"/>
    </source>
</evidence>
<evidence type="ECO:0008006" key="3">
    <source>
        <dbReference type="Google" id="ProtNLM"/>
    </source>
</evidence>
<comment type="caution">
    <text evidence="1">The sequence shown here is derived from an EMBL/GenBank/DDBJ whole genome shotgun (WGS) entry which is preliminary data.</text>
</comment>
<reference evidence="1 2" key="1">
    <citation type="journal article" date="2016" name="Nat. Commun.">
        <title>Thousands of microbial genomes shed light on interconnected biogeochemical processes in an aquifer system.</title>
        <authorList>
            <person name="Anantharaman K."/>
            <person name="Brown C.T."/>
            <person name="Hug L.A."/>
            <person name="Sharon I."/>
            <person name="Castelle C.J."/>
            <person name="Probst A.J."/>
            <person name="Thomas B.C."/>
            <person name="Singh A."/>
            <person name="Wilkins M.J."/>
            <person name="Karaoz U."/>
            <person name="Brodie E.L."/>
            <person name="Williams K.H."/>
            <person name="Hubbard S.S."/>
            <person name="Banfield J.F."/>
        </authorList>
    </citation>
    <scope>NUCLEOTIDE SEQUENCE [LARGE SCALE GENOMIC DNA]</scope>
</reference>
<name>A0A1G2NFW7_9BACT</name>
<sequence>MKKTSVGIVLLTEIQSMGGLGAILQIRGEFNHEKMGTESWPGSCQITAHGRVKTPFSNHYDLQLELTREILEELGVLPILRKFELLVHKNDENEEVFTWGALIQKEEIDKLRLNAATGGLRLISREKLGAIMNLRDFDKEVGIRDRTITAMFPDEIEAVKKAFEAFAPQTAP</sequence>
<dbReference type="Proteomes" id="UP000176221">
    <property type="component" value="Unassembled WGS sequence"/>
</dbReference>
<accession>A0A1G2NFW7</accession>
<evidence type="ECO:0000313" key="2">
    <source>
        <dbReference type="Proteomes" id="UP000176221"/>
    </source>
</evidence>
<gene>
    <name evidence="1" type="ORF">A2928_03325</name>
</gene>
<proteinExistence type="predicted"/>
<protein>
    <recommendedName>
        <fullName evidence="3">Nudix hydrolase domain-containing protein</fullName>
    </recommendedName>
</protein>
<organism evidence="1 2">
    <name type="scientific">Candidatus Taylorbacteria bacterium RIFCSPLOWO2_01_FULL_45_15b</name>
    <dbReference type="NCBI Taxonomy" id="1802319"/>
    <lineage>
        <taxon>Bacteria</taxon>
        <taxon>Candidatus Tayloriibacteriota</taxon>
    </lineage>
</organism>
<dbReference type="AlphaFoldDB" id="A0A1G2NFW7"/>
<dbReference type="EMBL" id="MHRX01000002">
    <property type="protein sequence ID" value="OHA34980.1"/>
    <property type="molecule type" value="Genomic_DNA"/>
</dbReference>